<dbReference type="InterPro" id="IPR058061">
    <property type="entry name" value="SCO4848-like"/>
</dbReference>
<keyword evidence="1" id="KW-1133">Transmembrane helix</keyword>
<reference evidence="2 3" key="1">
    <citation type="submission" date="2020-11" db="EMBL/GenBank/DDBJ databases">
        <title>Arthrobacter antarcticus sp. nov., isolated from Antarctic Soil.</title>
        <authorList>
            <person name="Li J."/>
        </authorList>
    </citation>
    <scope>NUCLEOTIDE SEQUENCE [LARGE SCALE GENOMIC DNA]</scope>
    <source>
        <strain evidence="2 3">Z1-20</strain>
    </source>
</reference>
<dbReference type="RefSeq" id="WP_196395300.1">
    <property type="nucleotide sequence ID" value="NZ_JADNYM010000003.1"/>
</dbReference>
<dbReference type="NCBIfam" id="NF046117">
    <property type="entry name" value="SCO4848_fam"/>
    <property type="match status" value="1"/>
</dbReference>
<sequence>MQLPLGLSIVLIIAGLWSLLVWPQFMRRILKDPRSRDQDGRATRFLTTHLMLVSTSMVLGLATAVIGIRTLVSPTG</sequence>
<accession>A0A931G4F6</accession>
<dbReference type="AlphaFoldDB" id="A0A931G4F6"/>
<dbReference type="EMBL" id="JADNYM010000003">
    <property type="protein sequence ID" value="MBG0738355.1"/>
    <property type="molecule type" value="Genomic_DNA"/>
</dbReference>
<feature type="transmembrane region" description="Helical" evidence="1">
    <location>
        <begin position="46"/>
        <end position="68"/>
    </location>
</feature>
<keyword evidence="1" id="KW-0812">Transmembrane</keyword>
<dbReference type="Proteomes" id="UP000655366">
    <property type="component" value="Unassembled WGS sequence"/>
</dbReference>
<proteinExistence type="predicted"/>
<comment type="caution">
    <text evidence="2">The sequence shown here is derived from an EMBL/GenBank/DDBJ whole genome shotgun (WGS) entry which is preliminary data.</text>
</comment>
<evidence type="ECO:0000256" key="1">
    <source>
        <dbReference type="SAM" id="Phobius"/>
    </source>
</evidence>
<gene>
    <name evidence="2" type="ORF">IV500_02775</name>
</gene>
<feature type="transmembrane region" description="Helical" evidence="1">
    <location>
        <begin position="6"/>
        <end position="25"/>
    </location>
</feature>
<keyword evidence="3" id="KW-1185">Reference proteome</keyword>
<organism evidence="2 3">
    <name type="scientific">Arthrobacter terrae</name>
    <dbReference type="NCBI Taxonomy" id="2935737"/>
    <lineage>
        <taxon>Bacteria</taxon>
        <taxon>Bacillati</taxon>
        <taxon>Actinomycetota</taxon>
        <taxon>Actinomycetes</taxon>
        <taxon>Micrococcales</taxon>
        <taxon>Micrococcaceae</taxon>
        <taxon>Arthrobacter</taxon>
    </lineage>
</organism>
<evidence type="ECO:0000313" key="3">
    <source>
        <dbReference type="Proteomes" id="UP000655366"/>
    </source>
</evidence>
<dbReference type="Pfam" id="PF26606">
    <property type="entry name" value="SCO4848"/>
    <property type="match status" value="1"/>
</dbReference>
<protein>
    <submittedName>
        <fullName evidence="2">Uncharacterized protein</fullName>
    </submittedName>
</protein>
<evidence type="ECO:0000313" key="2">
    <source>
        <dbReference type="EMBL" id="MBG0738355.1"/>
    </source>
</evidence>
<keyword evidence="1" id="KW-0472">Membrane</keyword>
<name>A0A931G4F6_9MICC</name>